<dbReference type="PANTHER" id="PTHR43168">
    <property type="entry name" value="50S RIBOSOMAL PROTEIN L33, CHLOROPLASTIC"/>
    <property type="match status" value="1"/>
</dbReference>
<accession>A0A1F7IBU1</accession>
<protein>
    <recommendedName>
        <fullName evidence="4 5">Large ribosomal subunit protein bL33</fullName>
    </recommendedName>
</protein>
<dbReference type="HAMAP" id="MF_00294">
    <property type="entry name" value="Ribosomal_bL33"/>
    <property type="match status" value="1"/>
</dbReference>
<comment type="caution">
    <text evidence="6">The sequence shown here is derived from an EMBL/GenBank/DDBJ whole genome shotgun (WGS) entry which is preliminary data.</text>
</comment>
<dbReference type="GO" id="GO:0006412">
    <property type="term" value="P:translation"/>
    <property type="evidence" value="ECO:0007669"/>
    <property type="project" value="UniProtKB-UniRule"/>
</dbReference>
<proteinExistence type="inferred from homology"/>
<dbReference type="GO" id="GO:0005840">
    <property type="term" value="C:ribosome"/>
    <property type="evidence" value="ECO:0007669"/>
    <property type="project" value="UniProtKB-KW"/>
</dbReference>
<dbReference type="NCBIfam" id="NF001860">
    <property type="entry name" value="PRK00595.1"/>
    <property type="match status" value="1"/>
</dbReference>
<dbReference type="Pfam" id="PF00471">
    <property type="entry name" value="Ribosomal_L33"/>
    <property type="match status" value="1"/>
</dbReference>
<sequence>MAKKGSRILIGLTCEICKNQNYVVQKNKINTPGSIKLKKYCKFCRKHTLHKEKKKLG</sequence>
<dbReference type="NCBIfam" id="NF001764">
    <property type="entry name" value="PRK00504.1"/>
    <property type="match status" value="1"/>
</dbReference>
<comment type="similarity">
    <text evidence="1 5">Belongs to the bacterial ribosomal protein bL33 family.</text>
</comment>
<dbReference type="SUPFAM" id="SSF57829">
    <property type="entry name" value="Zn-binding ribosomal proteins"/>
    <property type="match status" value="1"/>
</dbReference>
<evidence type="ECO:0000256" key="4">
    <source>
        <dbReference type="ARBA" id="ARBA00035176"/>
    </source>
</evidence>
<reference evidence="6 7" key="1">
    <citation type="journal article" date="2016" name="Nat. Commun.">
        <title>Thousands of microbial genomes shed light on interconnected biogeochemical processes in an aquifer system.</title>
        <authorList>
            <person name="Anantharaman K."/>
            <person name="Brown C.T."/>
            <person name="Hug L.A."/>
            <person name="Sharon I."/>
            <person name="Castelle C.J."/>
            <person name="Probst A.J."/>
            <person name="Thomas B.C."/>
            <person name="Singh A."/>
            <person name="Wilkins M.J."/>
            <person name="Karaoz U."/>
            <person name="Brodie E.L."/>
            <person name="Williams K.H."/>
            <person name="Hubbard S.S."/>
            <person name="Banfield J.F."/>
        </authorList>
    </citation>
    <scope>NUCLEOTIDE SEQUENCE [LARGE SCALE GENOMIC DNA]</scope>
</reference>
<dbReference type="PANTHER" id="PTHR43168:SF2">
    <property type="entry name" value="LARGE RIBOSOMAL SUBUNIT PROTEIN BL33C"/>
    <property type="match status" value="1"/>
</dbReference>
<dbReference type="NCBIfam" id="TIGR01023">
    <property type="entry name" value="rpmG_bact"/>
    <property type="match status" value="1"/>
</dbReference>
<evidence type="ECO:0000256" key="2">
    <source>
        <dbReference type="ARBA" id="ARBA00022980"/>
    </source>
</evidence>
<dbReference type="InterPro" id="IPR011332">
    <property type="entry name" value="Ribosomal_zn-bd"/>
</dbReference>
<name>A0A1F7IBU1_9BACT</name>
<evidence type="ECO:0000256" key="5">
    <source>
        <dbReference type="HAMAP-Rule" id="MF_00294"/>
    </source>
</evidence>
<dbReference type="InterPro" id="IPR001705">
    <property type="entry name" value="Ribosomal_bL33"/>
</dbReference>
<dbReference type="GO" id="GO:1990904">
    <property type="term" value="C:ribonucleoprotein complex"/>
    <property type="evidence" value="ECO:0007669"/>
    <property type="project" value="UniProtKB-KW"/>
</dbReference>
<dbReference type="GO" id="GO:0005737">
    <property type="term" value="C:cytoplasm"/>
    <property type="evidence" value="ECO:0007669"/>
    <property type="project" value="UniProtKB-ARBA"/>
</dbReference>
<dbReference type="InterPro" id="IPR038584">
    <property type="entry name" value="Ribosomal_bL33_sf"/>
</dbReference>
<dbReference type="AlphaFoldDB" id="A0A1F7IBU1"/>
<dbReference type="Proteomes" id="UP000177698">
    <property type="component" value="Unassembled WGS sequence"/>
</dbReference>
<evidence type="ECO:0000256" key="3">
    <source>
        <dbReference type="ARBA" id="ARBA00023274"/>
    </source>
</evidence>
<keyword evidence="2 5" id="KW-0689">Ribosomal protein</keyword>
<dbReference type="Gene3D" id="2.20.28.120">
    <property type="entry name" value="Ribosomal protein L33"/>
    <property type="match status" value="1"/>
</dbReference>
<keyword evidence="3 5" id="KW-0687">Ribonucleoprotein</keyword>
<evidence type="ECO:0000313" key="6">
    <source>
        <dbReference type="EMBL" id="OGK40818.1"/>
    </source>
</evidence>
<dbReference type="GO" id="GO:0003735">
    <property type="term" value="F:structural constituent of ribosome"/>
    <property type="evidence" value="ECO:0007669"/>
    <property type="project" value="InterPro"/>
</dbReference>
<evidence type="ECO:0000256" key="1">
    <source>
        <dbReference type="ARBA" id="ARBA00007596"/>
    </source>
</evidence>
<gene>
    <name evidence="5" type="primary">rpmG</name>
    <name evidence="6" type="ORF">A2954_05795</name>
</gene>
<dbReference type="STRING" id="1802056.A2954_05795"/>
<dbReference type="EMBL" id="MGAG01000018">
    <property type="protein sequence ID" value="OGK40818.1"/>
    <property type="molecule type" value="Genomic_DNA"/>
</dbReference>
<evidence type="ECO:0000313" key="7">
    <source>
        <dbReference type="Proteomes" id="UP000177698"/>
    </source>
</evidence>
<organism evidence="6 7">
    <name type="scientific">Candidatus Roizmanbacteria bacterium RIFCSPLOWO2_01_FULL_37_12</name>
    <dbReference type="NCBI Taxonomy" id="1802056"/>
    <lineage>
        <taxon>Bacteria</taxon>
        <taxon>Candidatus Roizmaniibacteriota</taxon>
    </lineage>
</organism>